<dbReference type="AlphaFoldDB" id="A0A835AI27"/>
<proteinExistence type="predicted"/>
<evidence type="ECO:0000256" key="2">
    <source>
        <dbReference type="ARBA" id="ARBA00022448"/>
    </source>
</evidence>
<dbReference type="PANTHER" id="PTHR48017">
    <property type="entry name" value="OS05G0424000 PROTEIN-RELATED"/>
    <property type="match status" value="1"/>
</dbReference>
<gene>
    <name evidence="9" type="ORF">HU200_054259</name>
</gene>
<evidence type="ECO:0000313" key="9">
    <source>
        <dbReference type="EMBL" id="KAF8664941.1"/>
    </source>
</evidence>
<evidence type="ECO:0000256" key="5">
    <source>
        <dbReference type="ARBA" id="ARBA00022989"/>
    </source>
</evidence>
<evidence type="ECO:0000256" key="3">
    <source>
        <dbReference type="ARBA" id="ARBA00022692"/>
    </source>
</evidence>
<feature type="transmembrane region" description="Helical" evidence="7">
    <location>
        <begin position="235"/>
        <end position="256"/>
    </location>
</feature>
<name>A0A835AI27_9POAL</name>
<keyword evidence="6 7" id="KW-0472">Membrane</keyword>
<keyword evidence="3 7" id="KW-0812">Transmembrane</keyword>
<comment type="caution">
    <text evidence="9">The sequence shown here is derived from an EMBL/GenBank/DDBJ whole genome shotgun (WGS) entry which is preliminary data.</text>
</comment>
<evidence type="ECO:0000256" key="1">
    <source>
        <dbReference type="ARBA" id="ARBA00004370"/>
    </source>
</evidence>
<reference evidence="9" key="1">
    <citation type="submission" date="2020-07" db="EMBL/GenBank/DDBJ databases">
        <title>Genome sequence and genetic diversity analysis of an under-domesticated orphan crop, white fonio (Digitaria exilis).</title>
        <authorList>
            <person name="Bennetzen J.L."/>
            <person name="Chen S."/>
            <person name="Ma X."/>
            <person name="Wang X."/>
            <person name="Yssel A.E.J."/>
            <person name="Chaluvadi S.R."/>
            <person name="Johnson M."/>
            <person name="Gangashetty P."/>
            <person name="Hamidou F."/>
            <person name="Sanogo M.D."/>
            <person name="Zwaenepoel A."/>
            <person name="Wallace J."/>
            <person name="Van De Peer Y."/>
            <person name="Van Deynze A."/>
        </authorList>
    </citation>
    <scope>NUCLEOTIDE SEQUENCE</scope>
    <source>
        <tissue evidence="9">Leaves</tissue>
    </source>
</reference>
<evidence type="ECO:0000259" key="8">
    <source>
        <dbReference type="Pfam" id="PF01490"/>
    </source>
</evidence>
<feature type="transmembrane region" description="Helical" evidence="7">
    <location>
        <begin position="413"/>
        <end position="432"/>
    </location>
</feature>
<feature type="transmembrane region" description="Helical" evidence="7">
    <location>
        <begin position="14"/>
        <end position="34"/>
    </location>
</feature>
<comment type="subcellular location">
    <subcellularLocation>
        <location evidence="1">Membrane</location>
    </subcellularLocation>
</comment>
<feature type="transmembrane region" description="Helical" evidence="7">
    <location>
        <begin position="40"/>
        <end position="67"/>
    </location>
</feature>
<keyword evidence="10" id="KW-1185">Reference proteome</keyword>
<keyword evidence="5 7" id="KW-1133">Transmembrane helix</keyword>
<feature type="transmembrane region" description="Helical" evidence="7">
    <location>
        <begin position="196"/>
        <end position="215"/>
    </location>
</feature>
<keyword evidence="4" id="KW-0029">Amino-acid transport</keyword>
<dbReference type="InterPro" id="IPR013057">
    <property type="entry name" value="AA_transpt_TM"/>
</dbReference>
<dbReference type="GO" id="GO:0016020">
    <property type="term" value="C:membrane"/>
    <property type="evidence" value="ECO:0007669"/>
    <property type="project" value="UniProtKB-SubCell"/>
</dbReference>
<dbReference type="Pfam" id="PF01490">
    <property type="entry name" value="Aa_trans"/>
    <property type="match status" value="1"/>
</dbReference>
<feature type="transmembrane region" description="Helical" evidence="7">
    <location>
        <begin position="88"/>
        <end position="108"/>
    </location>
</feature>
<feature type="transmembrane region" description="Helical" evidence="7">
    <location>
        <begin position="333"/>
        <end position="352"/>
    </location>
</feature>
<dbReference type="OrthoDB" id="40134at2759"/>
<feature type="transmembrane region" description="Helical" evidence="7">
    <location>
        <begin position="308"/>
        <end position="327"/>
    </location>
</feature>
<keyword evidence="2" id="KW-0813">Transport</keyword>
<dbReference type="GO" id="GO:0006865">
    <property type="term" value="P:amino acid transport"/>
    <property type="evidence" value="ECO:0007669"/>
    <property type="project" value="UniProtKB-KW"/>
</dbReference>
<evidence type="ECO:0000313" key="10">
    <source>
        <dbReference type="Proteomes" id="UP000636709"/>
    </source>
</evidence>
<sequence length="525" mass="58194">MLLPSSFLDSWQQVGLLLVIGFNCAYVLSFSNLMMAPLGWGWGITCLLLVGAAAWYANWLLAGLHFIDGQRFIRYRDLMGFVFGRKMYYFTWFLQFTTLLLCNMGFILLGARALKAINLEFTHSPARLQWFIIATGIIYFAFAYFVPTISAMRNWLATSAALTLAYDVALFAVLIRDGKSNTQRDYNVHGTPAEKVFNALGAVAAILVCNTSGLLPEIQSTVREPAVRGMRRALLLQYTAGAAAYYGVSVAGYWAYGSSVSEYLPNELGRPRWAAVLINAAAFLQSIVSQHRLDEGMFSRYNLTRRFFARGLIFGFNIFVTALFPFMGDFVNLVGSFALVPLTFMFPSMVILKIKGKSGGRWTRPIDLVVNQAINVELSNSPARLQWFIPGAGAVVFAFSYIVPTILAMRKWLAMSAALTVAYDVTLLSILVKDGTRWEIEQRLQRLDEGMFSRHNLTRRLGARGLVLGVNVFVNLFGSSALAPLTFVSKGRATGDGAGSGTATTAAHVRLIFHSAKVYHFFPDM</sequence>
<accession>A0A835AI27</accession>
<feature type="transmembrane region" description="Helical" evidence="7">
    <location>
        <begin position="128"/>
        <end position="146"/>
    </location>
</feature>
<dbReference type="Proteomes" id="UP000636709">
    <property type="component" value="Unassembled WGS sequence"/>
</dbReference>
<feature type="domain" description="Amino acid transporter transmembrane" evidence="8">
    <location>
        <begin position="10"/>
        <end position="363"/>
    </location>
</feature>
<feature type="transmembrane region" description="Helical" evidence="7">
    <location>
        <begin position="461"/>
        <end position="483"/>
    </location>
</feature>
<protein>
    <recommendedName>
        <fullName evidence="8">Amino acid transporter transmembrane domain-containing protein</fullName>
    </recommendedName>
</protein>
<organism evidence="9 10">
    <name type="scientific">Digitaria exilis</name>
    <dbReference type="NCBI Taxonomy" id="1010633"/>
    <lineage>
        <taxon>Eukaryota</taxon>
        <taxon>Viridiplantae</taxon>
        <taxon>Streptophyta</taxon>
        <taxon>Embryophyta</taxon>
        <taxon>Tracheophyta</taxon>
        <taxon>Spermatophyta</taxon>
        <taxon>Magnoliopsida</taxon>
        <taxon>Liliopsida</taxon>
        <taxon>Poales</taxon>
        <taxon>Poaceae</taxon>
        <taxon>PACMAD clade</taxon>
        <taxon>Panicoideae</taxon>
        <taxon>Panicodae</taxon>
        <taxon>Paniceae</taxon>
        <taxon>Anthephorinae</taxon>
        <taxon>Digitaria</taxon>
    </lineage>
</organism>
<feature type="transmembrane region" description="Helical" evidence="7">
    <location>
        <begin position="387"/>
        <end position="407"/>
    </location>
</feature>
<evidence type="ECO:0000256" key="7">
    <source>
        <dbReference type="SAM" id="Phobius"/>
    </source>
</evidence>
<feature type="transmembrane region" description="Helical" evidence="7">
    <location>
        <begin position="155"/>
        <end position="176"/>
    </location>
</feature>
<evidence type="ECO:0000256" key="4">
    <source>
        <dbReference type="ARBA" id="ARBA00022970"/>
    </source>
</evidence>
<evidence type="ECO:0000256" key="6">
    <source>
        <dbReference type="ARBA" id="ARBA00023136"/>
    </source>
</evidence>
<dbReference type="EMBL" id="JACEFO010002346">
    <property type="protein sequence ID" value="KAF8664941.1"/>
    <property type="molecule type" value="Genomic_DNA"/>
</dbReference>